<dbReference type="EMBL" id="JBGUAW010000004">
    <property type="protein sequence ID" value="MFA9460532.1"/>
    <property type="molecule type" value="Genomic_DNA"/>
</dbReference>
<feature type="domain" description="Pyridine nucleotide-disulphide oxidoreductase dimerisation" evidence="9">
    <location>
        <begin position="338"/>
        <end position="446"/>
    </location>
</feature>
<dbReference type="InterPro" id="IPR012999">
    <property type="entry name" value="Pyr_OxRdtase_I_AS"/>
</dbReference>
<sequence>MAQHYDFLVLGGGSGGLAAAKQASAHGARTALVEPNPLGGTCVNVGCVPKKVMWNAAEIAESLEDAPGYGFGVEGTSFDWGSLRAARAAYVERLNGIHRRNLEVAEVEHIQGKGRFLEPGKVAVNGDTVTADHILIATGGRPRIPDIPGAEHGITSDGFFELTEQPGRVAIIGSGYIAVELAGVLNALGTEVTMLLRREHLLGSFDSLVRESLMDAMSTAGVNFLTGVHMDSVERTAGGYLLSSQDGQQSGAFDQVIWAVGREASTADLGLETVGVETGPEGIVPVDALQNTNVSGIYAVGDVTGRTPLTPVAIAAGRRLADRLFGGRPEARMDYEDVPSVVFSHPPIGTVGLTEEEVEERYGQGGYQCHTTTFKDMYYAPLERKVPSAMKVLTVGPHEKLVGIHVIGRGADEMIQGFAVALKAGGTLQDLRNTVPIHPTASEELVLIG</sequence>
<dbReference type="InterPro" id="IPR023753">
    <property type="entry name" value="FAD/NAD-binding_dom"/>
</dbReference>
<evidence type="ECO:0000256" key="5">
    <source>
        <dbReference type="ARBA" id="ARBA00023002"/>
    </source>
</evidence>
<dbReference type="NCBIfam" id="TIGR01421">
    <property type="entry name" value="gluta_reduc_1"/>
    <property type="match status" value="1"/>
</dbReference>
<dbReference type="GO" id="GO:0004362">
    <property type="term" value="F:glutathione-disulfide reductase (NADPH) activity"/>
    <property type="evidence" value="ECO:0007669"/>
    <property type="project" value="UniProtKB-EC"/>
</dbReference>
<dbReference type="InterPro" id="IPR006322">
    <property type="entry name" value="Glutathione_Rdtase_euk/bac"/>
</dbReference>
<reference evidence="11 12" key="1">
    <citation type="submission" date="2024-08" db="EMBL/GenBank/DDBJ databases">
        <title>Whole-genome sequencing of halo(alkali)philic microorganisms from hypersaline lakes.</title>
        <authorList>
            <person name="Sorokin D.Y."/>
            <person name="Merkel A.Y."/>
            <person name="Messina E."/>
            <person name="Yakimov M."/>
        </authorList>
    </citation>
    <scope>NUCLEOTIDE SEQUENCE [LARGE SCALE GENOMIC DNA]</scope>
    <source>
        <strain evidence="11 12">Cl-TMA</strain>
    </source>
</reference>
<dbReference type="InterPro" id="IPR036188">
    <property type="entry name" value="FAD/NAD-bd_sf"/>
</dbReference>
<organism evidence="11 12">
    <name type="scientific">Thiohalorhabdus methylotrophus</name>
    <dbReference type="NCBI Taxonomy" id="3242694"/>
    <lineage>
        <taxon>Bacteria</taxon>
        <taxon>Pseudomonadati</taxon>
        <taxon>Pseudomonadota</taxon>
        <taxon>Gammaproteobacteria</taxon>
        <taxon>Thiohalorhabdales</taxon>
        <taxon>Thiohalorhabdaceae</taxon>
        <taxon>Thiohalorhabdus</taxon>
    </lineage>
</organism>
<dbReference type="InterPro" id="IPR046952">
    <property type="entry name" value="GSHR/TRXR-like"/>
</dbReference>
<dbReference type="SUPFAM" id="SSF55424">
    <property type="entry name" value="FAD/NAD-linked reductases, dimerisation (C-terminal) domain"/>
    <property type="match status" value="1"/>
</dbReference>
<dbReference type="InterPro" id="IPR004099">
    <property type="entry name" value="Pyr_nucl-diS_OxRdtase_dimer"/>
</dbReference>
<name>A0ABV4TT79_9GAMM</name>
<comment type="caution">
    <text evidence="11">The sequence shown here is derived from an EMBL/GenBank/DDBJ whole genome shotgun (WGS) entry which is preliminary data.</text>
</comment>
<evidence type="ECO:0000256" key="8">
    <source>
        <dbReference type="RuleBase" id="RU003691"/>
    </source>
</evidence>
<dbReference type="NCBIfam" id="NF004776">
    <property type="entry name" value="PRK06116.1"/>
    <property type="match status" value="1"/>
</dbReference>
<dbReference type="PROSITE" id="PS00076">
    <property type="entry name" value="PYRIDINE_REDOX_1"/>
    <property type="match status" value="1"/>
</dbReference>
<keyword evidence="4 8" id="KW-0274">FAD</keyword>
<evidence type="ECO:0000259" key="9">
    <source>
        <dbReference type="Pfam" id="PF02852"/>
    </source>
</evidence>
<keyword evidence="7 8" id="KW-0676">Redox-active center</keyword>
<comment type="cofactor">
    <cofactor evidence="1">
        <name>FAD</name>
        <dbReference type="ChEBI" id="CHEBI:57692"/>
    </cofactor>
</comment>
<evidence type="ECO:0000256" key="7">
    <source>
        <dbReference type="ARBA" id="ARBA00023284"/>
    </source>
</evidence>
<protein>
    <submittedName>
        <fullName evidence="11">Glutathione-disulfide reductase</fullName>
        <ecNumber evidence="11">1.8.1.7</ecNumber>
    </submittedName>
</protein>
<evidence type="ECO:0000256" key="6">
    <source>
        <dbReference type="ARBA" id="ARBA00023157"/>
    </source>
</evidence>
<dbReference type="Gene3D" id="3.30.390.30">
    <property type="match status" value="1"/>
</dbReference>
<dbReference type="Proteomes" id="UP001575181">
    <property type="component" value="Unassembled WGS sequence"/>
</dbReference>
<gene>
    <name evidence="11" type="primary">gorA</name>
    <name evidence="11" type="ORF">ACERLL_06785</name>
</gene>
<dbReference type="PRINTS" id="PR00411">
    <property type="entry name" value="PNDRDTASEI"/>
</dbReference>
<accession>A0ABV4TT79</accession>
<dbReference type="Pfam" id="PF07992">
    <property type="entry name" value="Pyr_redox_2"/>
    <property type="match status" value="1"/>
</dbReference>
<keyword evidence="5 8" id="KW-0560">Oxidoreductase</keyword>
<dbReference type="SUPFAM" id="SSF51905">
    <property type="entry name" value="FAD/NAD(P)-binding domain"/>
    <property type="match status" value="1"/>
</dbReference>
<evidence type="ECO:0000256" key="3">
    <source>
        <dbReference type="ARBA" id="ARBA00022630"/>
    </source>
</evidence>
<proteinExistence type="inferred from homology"/>
<keyword evidence="3 8" id="KW-0285">Flavoprotein</keyword>
<evidence type="ECO:0000256" key="1">
    <source>
        <dbReference type="ARBA" id="ARBA00001974"/>
    </source>
</evidence>
<dbReference type="InterPro" id="IPR016156">
    <property type="entry name" value="FAD/NAD-linked_Rdtase_dimer_sf"/>
</dbReference>
<dbReference type="Pfam" id="PF02852">
    <property type="entry name" value="Pyr_redox_dim"/>
    <property type="match status" value="1"/>
</dbReference>
<feature type="domain" description="FAD/NAD(P)-binding" evidence="10">
    <location>
        <begin position="5"/>
        <end position="317"/>
    </location>
</feature>
<evidence type="ECO:0000256" key="4">
    <source>
        <dbReference type="ARBA" id="ARBA00022827"/>
    </source>
</evidence>
<evidence type="ECO:0000256" key="2">
    <source>
        <dbReference type="ARBA" id="ARBA00007532"/>
    </source>
</evidence>
<comment type="similarity">
    <text evidence="2 8">Belongs to the class-I pyridine nucleotide-disulfide oxidoreductase family.</text>
</comment>
<dbReference type="InterPro" id="IPR001100">
    <property type="entry name" value="Pyr_nuc-diS_OxRdtase"/>
</dbReference>
<dbReference type="PANTHER" id="PTHR42737:SF2">
    <property type="entry name" value="GLUTATHIONE REDUCTASE"/>
    <property type="match status" value="1"/>
</dbReference>
<dbReference type="EC" id="1.8.1.7" evidence="11"/>
<dbReference type="PANTHER" id="PTHR42737">
    <property type="entry name" value="GLUTATHIONE REDUCTASE"/>
    <property type="match status" value="1"/>
</dbReference>
<dbReference type="Gene3D" id="3.50.50.60">
    <property type="entry name" value="FAD/NAD(P)-binding domain"/>
    <property type="match status" value="2"/>
</dbReference>
<evidence type="ECO:0000313" key="12">
    <source>
        <dbReference type="Proteomes" id="UP001575181"/>
    </source>
</evidence>
<evidence type="ECO:0000313" key="11">
    <source>
        <dbReference type="EMBL" id="MFA9460532.1"/>
    </source>
</evidence>
<dbReference type="PRINTS" id="PR00368">
    <property type="entry name" value="FADPNR"/>
</dbReference>
<dbReference type="PIRSF" id="PIRSF000350">
    <property type="entry name" value="Mercury_reductase_MerA"/>
    <property type="match status" value="1"/>
</dbReference>
<keyword evidence="12" id="KW-1185">Reference proteome</keyword>
<dbReference type="RefSeq" id="WP_373655316.1">
    <property type="nucleotide sequence ID" value="NZ_JBGUAW010000004.1"/>
</dbReference>
<evidence type="ECO:0000259" key="10">
    <source>
        <dbReference type="Pfam" id="PF07992"/>
    </source>
</evidence>
<keyword evidence="6" id="KW-1015">Disulfide bond</keyword>